<evidence type="ECO:0000256" key="1">
    <source>
        <dbReference type="SAM" id="Phobius"/>
    </source>
</evidence>
<dbReference type="SUPFAM" id="SSF47781">
    <property type="entry name" value="RuvA domain 2-like"/>
    <property type="match status" value="3"/>
</dbReference>
<keyword evidence="3" id="KW-1185">Reference proteome</keyword>
<keyword evidence="1" id="KW-0472">Membrane</keyword>
<dbReference type="PANTHER" id="PTHR21180:SF32">
    <property type="entry name" value="ENDONUCLEASE_EXONUCLEASE_PHOSPHATASE FAMILY DOMAIN-CONTAINING PROTEIN 1"/>
    <property type="match status" value="1"/>
</dbReference>
<dbReference type="GO" id="GO:0015627">
    <property type="term" value="C:type II protein secretion system complex"/>
    <property type="evidence" value="ECO:0007669"/>
    <property type="project" value="TreeGrafter"/>
</dbReference>
<reference evidence="2 3" key="1">
    <citation type="submission" date="2019-12" db="EMBL/GenBank/DDBJ databases">
        <title>Mucilaginibacter sp. HMF7410 genome sequencing and assembly.</title>
        <authorList>
            <person name="Kang H."/>
            <person name="Cha I."/>
            <person name="Kim H."/>
            <person name="Joh K."/>
        </authorList>
    </citation>
    <scope>NUCLEOTIDE SEQUENCE [LARGE SCALE GENOMIC DNA]</scope>
    <source>
        <strain evidence="2 3">HMF7410</strain>
    </source>
</reference>
<feature type="transmembrane region" description="Helical" evidence="1">
    <location>
        <begin position="20"/>
        <end position="39"/>
    </location>
</feature>
<dbReference type="Pfam" id="PF12836">
    <property type="entry name" value="HHH_3"/>
    <property type="match status" value="2"/>
</dbReference>
<dbReference type="Gene3D" id="1.10.150.280">
    <property type="entry name" value="AF1531-like domain"/>
    <property type="match status" value="1"/>
</dbReference>
<dbReference type="AlphaFoldDB" id="A0A7K1SUN3"/>
<dbReference type="InterPro" id="IPR010994">
    <property type="entry name" value="RuvA_2-like"/>
</dbReference>
<dbReference type="GO" id="GO:0015628">
    <property type="term" value="P:protein secretion by the type II secretion system"/>
    <property type="evidence" value="ECO:0007669"/>
    <property type="project" value="TreeGrafter"/>
</dbReference>
<dbReference type="RefSeq" id="WP_157565047.1">
    <property type="nucleotide sequence ID" value="NZ_WPIK01000004.1"/>
</dbReference>
<dbReference type="InterPro" id="IPR051675">
    <property type="entry name" value="Endo/Exo/Phosphatase_dom_1"/>
</dbReference>
<gene>
    <name evidence="2" type="ORF">GO621_05750</name>
</gene>
<protein>
    <recommendedName>
        <fullName evidence="4">Helix-hairpin-helix domain-containing protein</fullName>
    </recommendedName>
</protein>
<keyword evidence="1" id="KW-1133">Transmembrane helix</keyword>
<name>A0A7K1SUN3_9SPHI</name>
<proteinExistence type="predicted"/>
<evidence type="ECO:0000313" key="2">
    <source>
        <dbReference type="EMBL" id="MVN21036.1"/>
    </source>
</evidence>
<keyword evidence="1" id="KW-0812">Transmembrane</keyword>
<dbReference type="PANTHER" id="PTHR21180">
    <property type="entry name" value="ENDONUCLEASE/EXONUCLEASE/PHOSPHATASE FAMILY DOMAIN-CONTAINING PROTEIN 1"/>
    <property type="match status" value="1"/>
</dbReference>
<dbReference type="Gene3D" id="1.10.150.320">
    <property type="entry name" value="Photosystem II 12 kDa extrinsic protein"/>
    <property type="match status" value="1"/>
</dbReference>
<organism evidence="2 3">
    <name type="scientific">Mucilaginibacter arboris</name>
    <dbReference type="NCBI Taxonomy" id="2682090"/>
    <lineage>
        <taxon>Bacteria</taxon>
        <taxon>Pseudomonadati</taxon>
        <taxon>Bacteroidota</taxon>
        <taxon>Sphingobacteriia</taxon>
        <taxon>Sphingobacteriales</taxon>
        <taxon>Sphingobacteriaceae</taxon>
        <taxon>Mucilaginibacter</taxon>
    </lineage>
</organism>
<dbReference type="Proteomes" id="UP000462014">
    <property type="component" value="Unassembled WGS sequence"/>
</dbReference>
<comment type="caution">
    <text evidence="2">The sequence shown here is derived from an EMBL/GenBank/DDBJ whole genome shotgun (WGS) entry which is preliminary data.</text>
</comment>
<evidence type="ECO:0000313" key="3">
    <source>
        <dbReference type="Proteomes" id="UP000462014"/>
    </source>
</evidence>
<accession>A0A7K1SUN3</accession>
<sequence length="306" mass="35273">MLSAFKNYFSITKKEWNGMLVLAVLMIMVLIAPDVYQFFVVPEQVDFSRIKEAQRILDGAKEEQPAYNRSSYHHYDKVDASFSSKKLKPEYFTFNPNNLSEEQWKKLGLSDRQIKVIKNYEAKGGKFYKKEDLQKIYSVTPTDYARLGPYVTIPDRNFSKNYPAAASSPKVKPLVVVNINHADSAQLTEIRGIGPAFAARILKYRSRLGGFYQKKQLMEVYGLDSAKYNEIEKQVEVDASGISKININTCNFDDLKRNPYLSFKQMNALIQYRKQHGNYSSIKDMKNVSILNDEVLGKIEPYLMFK</sequence>
<dbReference type="EMBL" id="WPIK01000004">
    <property type="protein sequence ID" value="MVN21036.1"/>
    <property type="molecule type" value="Genomic_DNA"/>
</dbReference>
<evidence type="ECO:0008006" key="4">
    <source>
        <dbReference type="Google" id="ProtNLM"/>
    </source>
</evidence>